<feature type="transmembrane region" description="Helical" evidence="5">
    <location>
        <begin position="247"/>
        <end position="270"/>
    </location>
</feature>
<dbReference type="Proteomes" id="UP001432322">
    <property type="component" value="Unassembled WGS sequence"/>
</dbReference>
<sequence>MEMLLPQQRMFLRAYFNWGQSRMLLTGICYFTQEWRMASFGIAIVASPALIAMLFIFPESPTWLLSKNRLDEMRISERKVARIAGVNYVPVNHPRQEKSKSLCDVMRGGTWKKLVVLWVMWLTAATSSYATDLASSTISGDLYLNQFLFGLVLYVSKVILGIVDSRCVSFSRRMLHQGSQFGAILCFGILAVFKLIGYTGPLFLILNLIGIVFVEYTWDACHLCAVESMETASRASATGSSSFIARIGMLMTPTITFLDISHPGFVYLVVVL</sequence>
<feature type="transmembrane region" description="Helical" evidence="5">
    <location>
        <begin position="39"/>
        <end position="57"/>
    </location>
</feature>
<keyword evidence="4 5" id="KW-0472">Membrane</keyword>
<dbReference type="AlphaFoldDB" id="A0AAV5VU60"/>
<dbReference type="Gene3D" id="1.20.1250.20">
    <property type="entry name" value="MFS general substrate transporter like domains"/>
    <property type="match status" value="1"/>
</dbReference>
<dbReference type="GO" id="GO:0022857">
    <property type="term" value="F:transmembrane transporter activity"/>
    <property type="evidence" value="ECO:0007669"/>
    <property type="project" value="InterPro"/>
</dbReference>
<feature type="transmembrane region" description="Helical" evidence="5">
    <location>
        <begin position="143"/>
        <end position="163"/>
    </location>
</feature>
<feature type="non-terminal residue" evidence="6">
    <location>
        <position position="272"/>
    </location>
</feature>
<proteinExistence type="predicted"/>
<feature type="transmembrane region" description="Helical" evidence="5">
    <location>
        <begin position="114"/>
        <end position="131"/>
    </location>
</feature>
<dbReference type="EMBL" id="BTSY01000004">
    <property type="protein sequence ID" value="GMT23089.1"/>
    <property type="molecule type" value="Genomic_DNA"/>
</dbReference>
<dbReference type="InterPro" id="IPR005828">
    <property type="entry name" value="MFS_sugar_transport-like"/>
</dbReference>
<keyword evidence="3 5" id="KW-1133">Transmembrane helix</keyword>
<evidence type="ECO:0008006" key="8">
    <source>
        <dbReference type="Google" id="ProtNLM"/>
    </source>
</evidence>
<name>A0AAV5VU60_9BILA</name>
<protein>
    <recommendedName>
        <fullName evidence="8">Membrane transporter</fullName>
    </recommendedName>
</protein>
<feature type="transmembrane region" description="Helical" evidence="5">
    <location>
        <begin position="175"/>
        <end position="196"/>
    </location>
</feature>
<dbReference type="PANTHER" id="PTHR24064">
    <property type="entry name" value="SOLUTE CARRIER FAMILY 22 MEMBER"/>
    <property type="match status" value="1"/>
</dbReference>
<dbReference type="SUPFAM" id="SSF103473">
    <property type="entry name" value="MFS general substrate transporter"/>
    <property type="match status" value="1"/>
</dbReference>
<comment type="caution">
    <text evidence="6">The sequence shown here is derived from an EMBL/GenBank/DDBJ whole genome shotgun (WGS) entry which is preliminary data.</text>
</comment>
<evidence type="ECO:0000256" key="5">
    <source>
        <dbReference type="SAM" id="Phobius"/>
    </source>
</evidence>
<evidence type="ECO:0000313" key="6">
    <source>
        <dbReference type="EMBL" id="GMT23089.1"/>
    </source>
</evidence>
<comment type="subcellular location">
    <subcellularLocation>
        <location evidence="1">Membrane</location>
        <topology evidence="1">Multi-pass membrane protein</topology>
    </subcellularLocation>
</comment>
<evidence type="ECO:0000256" key="2">
    <source>
        <dbReference type="ARBA" id="ARBA00022692"/>
    </source>
</evidence>
<organism evidence="6 7">
    <name type="scientific">Pristionchus fissidentatus</name>
    <dbReference type="NCBI Taxonomy" id="1538716"/>
    <lineage>
        <taxon>Eukaryota</taxon>
        <taxon>Metazoa</taxon>
        <taxon>Ecdysozoa</taxon>
        <taxon>Nematoda</taxon>
        <taxon>Chromadorea</taxon>
        <taxon>Rhabditida</taxon>
        <taxon>Rhabditina</taxon>
        <taxon>Diplogasteromorpha</taxon>
        <taxon>Diplogasteroidea</taxon>
        <taxon>Neodiplogasteridae</taxon>
        <taxon>Pristionchus</taxon>
    </lineage>
</organism>
<evidence type="ECO:0000256" key="4">
    <source>
        <dbReference type="ARBA" id="ARBA00023136"/>
    </source>
</evidence>
<evidence type="ECO:0000256" key="3">
    <source>
        <dbReference type="ARBA" id="ARBA00022989"/>
    </source>
</evidence>
<dbReference type="GO" id="GO:0016020">
    <property type="term" value="C:membrane"/>
    <property type="evidence" value="ECO:0007669"/>
    <property type="project" value="UniProtKB-SubCell"/>
</dbReference>
<keyword evidence="2 5" id="KW-0812">Transmembrane</keyword>
<gene>
    <name evidence="6" type="ORF">PFISCL1PPCAC_14386</name>
</gene>
<reference evidence="6" key="1">
    <citation type="submission" date="2023-10" db="EMBL/GenBank/DDBJ databases">
        <title>Genome assembly of Pristionchus species.</title>
        <authorList>
            <person name="Yoshida K."/>
            <person name="Sommer R.J."/>
        </authorList>
    </citation>
    <scope>NUCLEOTIDE SEQUENCE</scope>
    <source>
        <strain evidence="6">RS5133</strain>
    </source>
</reference>
<accession>A0AAV5VU60</accession>
<keyword evidence="7" id="KW-1185">Reference proteome</keyword>
<dbReference type="Pfam" id="PF00083">
    <property type="entry name" value="Sugar_tr"/>
    <property type="match status" value="1"/>
</dbReference>
<evidence type="ECO:0000256" key="1">
    <source>
        <dbReference type="ARBA" id="ARBA00004141"/>
    </source>
</evidence>
<dbReference type="InterPro" id="IPR036259">
    <property type="entry name" value="MFS_trans_sf"/>
</dbReference>
<evidence type="ECO:0000313" key="7">
    <source>
        <dbReference type="Proteomes" id="UP001432322"/>
    </source>
</evidence>